<evidence type="ECO:0000256" key="1">
    <source>
        <dbReference type="SAM" id="MobiDB-lite"/>
    </source>
</evidence>
<sequence length="128" mass="13829">MSESLSDLEKDIEASRARLDQTIDRIQDRLSPVNLVDDMLGSARQTSLNGVYDDALAVVRRNPLPVLLIAAGVGMLMKKLAQGQRAPASRRPLTDRIDPAPGAGAERAYDPDQPGGRPVRVLEDDAKA</sequence>
<dbReference type="AlphaFoldDB" id="A0A512JFV1"/>
<protein>
    <recommendedName>
        <fullName evidence="4">DUF3618 domain-containing protein</fullName>
    </recommendedName>
</protein>
<dbReference type="Proteomes" id="UP000321750">
    <property type="component" value="Unassembled WGS sequence"/>
</dbReference>
<evidence type="ECO:0000313" key="3">
    <source>
        <dbReference type="Proteomes" id="UP000321750"/>
    </source>
</evidence>
<reference evidence="2 3" key="1">
    <citation type="submission" date="2019-07" db="EMBL/GenBank/DDBJ databases">
        <title>Whole genome shotgun sequence of Methylobacterium gnaphalii NBRC 107716.</title>
        <authorList>
            <person name="Hosoyama A."/>
            <person name="Uohara A."/>
            <person name="Ohji S."/>
            <person name="Ichikawa N."/>
        </authorList>
    </citation>
    <scope>NUCLEOTIDE SEQUENCE [LARGE SCALE GENOMIC DNA]</scope>
    <source>
        <strain evidence="2 3">NBRC 107716</strain>
    </source>
</reference>
<name>A0A512JFV1_9HYPH</name>
<proteinExistence type="predicted"/>
<feature type="region of interest" description="Disordered" evidence="1">
    <location>
        <begin position="82"/>
        <end position="128"/>
    </location>
</feature>
<dbReference type="RefSeq" id="WP_147045123.1">
    <property type="nucleotide sequence ID" value="NZ_BJZV01000002.1"/>
</dbReference>
<dbReference type="Pfam" id="PF12277">
    <property type="entry name" value="DUF3618"/>
    <property type="match status" value="1"/>
</dbReference>
<dbReference type="InterPro" id="IPR022062">
    <property type="entry name" value="DUF3618"/>
</dbReference>
<organism evidence="2 3">
    <name type="scientific">Methylobacterium gnaphalii</name>
    <dbReference type="NCBI Taxonomy" id="1010610"/>
    <lineage>
        <taxon>Bacteria</taxon>
        <taxon>Pseudomonadati</taxon>
        <taxon>Pseudomonadota</taxon>
        <taxon>Alphaproteobacteria</taxon>
        <taxon>Hyphomicrobiales</taxon>
        <taxon>Methylobacteriaceae</taxon>
        <taxon>Methylobacterium</taxon>
    </lineage>
</organism>
<accession>A0A512JFV1</accession>
<comment type="caution">
    <text evidence="2">The sequence shown here is derived from an EMBL/GenBank/DDBJ whole genome shotgun (WGS) entry which is preliminary data.</text>
</comment>
<dbReference type="EMBL" id="BJZV01000002">
    <property type="protein sequence ID" value="GEP08802.1"/>
    <property type="molecule type" value="Genomic_DNA"/>
</dbReference>
<evidence type="ECO:0000313" key="2">
    <source>
        <dbReference type="EMBL" id="GEP08802.1"/>
    </source>
</evidence>
<dbReference type="OrthoDB" id="7471221at2"/>
<gene>
    <name evidence="2" type="ORF">MGN01_06470</name>
</gene>
<evidence type="ECO:0008006" key="4">
    <source>
        <dbReference type="Google" id="ProtNLM"/>
    </source>
</evidence>
<keyword evidence="3" id="KW-1185">Reference proteome</keyword>